<reference evidence="2" key="1">
    <citation type="submission" date="2020-10" db="EMBL/GenBank/DDBJ databases">
        <title>Taxonomic study of unclassified bacteria belonging to the class Ktedonobacteria.</title>
        <authorList>
            <person name="Yabe S."/>
            <person name="Wang C.M."/>
            <person name="Zheng Y."/>
            <person name="Sakai Y."/>
            <person name="Cavaletti L."/>
            <person name="Monciardini P."/>
            <person name="Donadio S."/>
        </authorList>
    </citation>
    <scope>NUCLEOTIDE SEQUENCE</scope>
    <source>
        <strain evidence="2">SOSP1-1</strain>
    </source>
</reference>
<evidence type="ECO:0000313" key="3">
    <source>
        <dbReference type="Proteomes" id="UP000612362"/>
    </source>
</evidence>
<dbReference type="InterPro" id="IPR011051">
    <property type="entry name" value="RmlC_Cupin_sf"/>
</dbReference>
<dbReference type="Pfam" id="PF07883">
    <property type="entry name" value="Cupin_2"/>
    <property type="match status" value="1"/>
</dbReference>
<dbReference type="PANTHER" id="PTHR43346">
    <property type="entry name" value="LIGAND BINDING DOMAIN PROTEIN, PUTATIVE (AFU_ORTHOLOGUE AFUA_6G14370)-RELATED"/>
    <property type="match status" value="1"/>
</dbReference>
<comment type="caution">
    <text evidence="2">The sequence shown here is derived from an EMBL/GenBank/DDBJ whole genome shotgun (WGS) entry which is preliminary data.</text>
</comment>
<keyword evidence="3" id="KW-1185">Reference proteome</keyword>
<organism evidence="2 3">
    <name type="scientific">Ktedonospora formicarum</name>
    <dbReference type="NCBI Taxonomy" id="2778364"/>
    <lineage>
        <taxon>Bacteria</taxon>
        <taxon>Bacillati</taxon>
        <taxon>Chloroflexota</taxon>
        <taxon>Ktedonobacteria</taxon>
        <taxon>Ktedonobacterales</taxon>
        <taxon>Ktedonobacteraceae</taxon>
        <taxon>Ktedonospora</taxon>
    </lineage>
</organism>
<dbReference type="InterPro" id="IPR013096">
    <property type="entry name" value="Cupin_2"/>
</dbReference>
<dbReference type="EMBL" id="BNJF01000002">
    <property type="protein sequence ID" value="GHO46432.1"/>
    <property type="molecule type" value="Genomic_DNA"/>
</dbReference>
<dbReference type="AlphaFoldDB" id="A0A8J3I5C1"/>
<dbReference type="RefSeq" id="WP_220195813.1">
    <property type="nucleotide sequence ID" value="NZ_BNJF01000002.1"/>
</dbReference>
<feature type="domain" description="Cupin type-2" evidence="1">
    <location>
        <begin position="36"/>
        <end position="100"/>
    </location>
</feature>
<gene>
    <name evidence="2" type="ORF">KSX_45950</name>
</gene>
<sequence length="113" mass="12655">MTYIIPKEKIQINETAFRFQGAEYGDVPASFFWVFTKPGRGPGLHVHPYAEVFVMQHGEATFTIGSETHVVHGGEIVVAPPNTPHKFINTGDEPLQILSIHPNKEVVQQFLED</sequence>
<evidence type="ECO:0000259" key="1">
    <source>
        <dbReference type="Pfam" id="PF07883"/>
    </source>
</evidence>
<protein>
    <submittedName>
        <fullName evidence="2">Cupin</fullName>
    </submittedName>
</protein>
<dbReference type="Gene3D" id="2.60.120.10">
    <property type="entry name" value="Jelly Rolls"/>
    <property type="match status" value="1"/>
</dbReference>
<dbReference type="InterPro" id="IPR052538">
    <property type="entry name" value="Flavonoid_dioxygenase-like"/>
</dbReference>
<dbReference type="PANTHER" id="PTHR43346:SF1">
    <property type="entry name" value="QUERCETIN 2,3-DIOXYGENASE-RELATED"/>
    <property type="match status" value="1"/>
</dbReference>
<dbReference type="InterPro" id="IPR014710">
    <property type="entry name" value="RmlC-like_jellyroll"/>
</dbReference>
<name>A0A8J3I5C1_9CHLR</name>
<dbReference type="Proteomes" id="UP000612362">
    <property type="component" value="Unassembled WGS sequence"/>
</dbReference>
<accession>A0A8J3I5C1</accession>
<proteinExistence type="predicted"/>
<dbReference type="SUPFAM" id="SSF51182">
    <property type="entry name" value="RmlC-like cupins"/>
    <property type="match status" value="1"/>
</dbReference>
<evidence type="ECO:0000313" key="2">
    <source>
        <dbReference type="EMBL" id="GHO46432.1"/>
    </source>
</evidence>